<organism evidence="2 3">
    <name type="scientific">Burkholderia arboris</name>
    <dbReference type="NCBI Taxonomy" id="488730"/>
    <lineage>
        <taxon>Bacteria</taxon>
        <taxon>Pseudomonadati</taxon>
        <taxon>Pseudomonadota</taxon>
        <taxon>Betaproteobacteria</taxon>
        <taxon>Burkholderiales</taxon>
        <taxon>Burkholderiaceae</taxon>
        <taxon>Burkholderia</taxon>
        <taxon>Burkholderia cepacia complex</taxon>
    </lineage>
</organism>
<comment type="caution">
    <text evidence="2">The sequence shown here is derived from an EMBL/GenBank/DDBJ whole genome shotgun (WGS) entry which is preliminary data.</text>
</comment>
<protein>
    <submittedName>
        <fullName evidence="2">Uncharacterized protein</fullName>
    </submittedName>
</protein>
<proteinExistence type="predicted"/>
<name>A0A9Q9US71_9BURK</name>
<evidence type="ECO:0000313" key="3">
    <source>
        <dbReference type="Proteomes" id="UP000494172"/>
    </source>
</evidence>
<evidence type="ECO:0000256" key="1">
    <source>
        <dbReference type="SAM" id="MobiDB-lite"/>
    </source>
</evidence>
<sequence>MLPHTAGDSTPLGSPTKKARQSRANERDTRRIPLTPHRAVTPHDTALSRFGGGPTNARGTERHQSSATASVWKSSKKQAYCETDAFDASAVGICGNGIAAVLLLAPPPDAPAAFVLPACPRRPRCAPCATAGSLAATGRIGGCEMYRKLSSIALLPVSYGWCTKTLLVTAALACANAAGTTDIAAVAAAAPNATKRTSEPVFRVIGWAVTLRFLQCGSGRQSLDRRRHPPEKIGPRRKARAERRSHNTLGGTRRNQSSPSHWKEDFMPYYSYYFI</sequence>
<evidence type="ECO:0000313" key="2">
    <source>
        <dbReference type="EMBL" id="VWB92034.1"/>
    </source>
</evidence>
<dbReference type="AlphaFoldDB" id="A0A9Q9US71"/>
<feature type="compositionally biased region" description="Polar residues" evidence="1">
    <location>
        <begin position="247"/>
        <end position="259"/>
    </location>
</feature>
<feature type="compositionally biased region" description="Basic residues" evidence="1">
    <location>
        <begin position="225"/>
        <end position="243"/>
    </location>
</feature>
<dbReference type="Proteomes" id="UP000494172">
    <property type="component" value="Unassembled WGS sequence"/>
</dbReference>
<accession>A0A9Q9US71</accession>
<dbReference type="EMBL" id="CABVPX010000018">
    <property type="protein sequence ID" value="VWB92034.1"/>
    <property type="molecule type" value="Genomic_DNA"/>
</dbReference>
<feature type="region of interest" description="Disordered" evidence="1">
    <location>
        <begin position="1"/>
        <end position="69"/>
    </location>
</feature>
<feature type="region of interest" description="Disordered" evidence="1">
    <location>
        <begin position="220"/>
        <end position="259"/>
    </location>
</feature>
<gene>
    <name evidence="2" type="ORF">BAR24066_04372</name>
</gene>
<reference evidence="2 3" key="1">
    <citation type="submission" date="2019-09" db="EMBL/GenBank/DDBJ databases">
        <authorList>
            <person name="Depoorter E."/>
        </authorList>
    </citation>
    <scope>NUCLEOTIDE SEQUENCE [LARGE SCALE GENOMIC DNA]</scope>
    <source>
        <strain evidence="2">LMG 24066</strain>
    </source>
</reference>